<feature type="compositionally biased region" description="Basic and acidic residues" evidence="1">
    <location>
        <begin position="14"/>
        <end position="25"/>
    </location>
</feature>
<proteinExistence type="predicted"/>
<organism evidence="2 3">
    <name type="scientific">Dichomitus squalens</name>
    <dbReference type="NCBI Taxonomy" id="114155"/>
    <lineage>
        <taxon>Eukaryota</taxon>
        <taxon>Fungi</taxon>
        <taxon>Dikarya</taxon>
        <taxon>Basidiomycota</taxon>
        <taxon>Agaricomycotina</taxon>
        <taxon>Agaricomycetes</taxon>
        <taxon>Polyporales</taxon>
        <taxon>Polyporaceae</taxon>
        <taxon>Dichomitus</taxon>
    </lineage>
</organism>
<dbReference type="EMBL" id="ML145365">
    <property type="protein sequence ID" value="TBU51197.1"/>
    <property type="molecule type" value="Genomic_DNA"/>
</dbReference>
<feature type="region of interest" description="Disordered" evidence="1">
    <location>
        <begin position="285"/>
        <end position="304"/>
    </location>
</feature>
<dbReference type="AlphaFoldDB" id="A0A4Q9PD84"/>
<keyword evidence="3" id="KW-1185">Reference proteome</keyword>
<gene>
    <name evidence="2" type="ORF">BD310DRAFT_982824</name>
</gene>
<protein>
    <submittedName>
        <fullName evidence="2">Uncharacterized protein</fullName>
    </submittedName>
</protein>
<feature type="compositionally biased region" description="Gly residues" evidence="1">
    <location>
        <begin position="1"/>
        <end position="11"/>
    </location>
</feature>
<name>A0A4Q9PD84_9APHY</name>
<evidence type="ECO:0000256" key="1">
    <source>
        <dbReference type="SAM" id="MobiDB-lite"/>
    </source>
</evidence>
<sequence length="349" mass="37846">MSGRGGKGKGAGTKAKEKPSKKDALPKTPRGSARKKASSVKDTPEAVGDGESGDEGTSDDGNVIVDWDKNNFELTWSLLTALTDKEDIKNALFPPTGGNSSTQNGGGKKKTEHHWTLAKTVFTDHSEYGTVFARALNPSEKGLQKMWKAKIKNRLARRVEPALYTRLDALRRFDISMVSLVLKSKKEMGSTGEGLTDASDVTSDRYSQEFVNKWEAIFAKCPYYFELLALIAARPNKTPIGIGSSHDTIELGVLLGSMADEPLTEDPHGEEEWVVDGMLDKAKGADSQDRTLDNLGGEDGSMSAEDGGILGYTHTDSSETGQEDPCPCKYICAHTNTWSLEIEIPQGRA</sequence>
<dbReference type="Proteomes" id="UP000292082">
    <property type="component" value="Unassembled WGS sequence"/>
</dbReference>
<accession>A0A4Q9PD84</accession>
<reference evidence="2 3" key="1">
    <citation type="submission" date="2019-01" db="EMBL/GenBank/DDBJ databases">
        <title>Draft genome sequences of three monokaryotic isolates of the white-rot basidiomycete fungus Dichomitus squalens.</title>
        <authorList>
            <consortium name="DOE Joint Genome Institute"/>
            <person name="Lopez S.C."/>
            <person name="Andreopoulos B."/>
            <person name="Pangilinan J."/>
            <person name="Lipzen A."/>
            <person name="Riley R."/>
            <person name="Ahrendt S."/>
            <person name="Ng V."/>
            <person name="Barry K."/>
            <person name="Daum C."/>
            <person name="Grigoriev I.V."/>
            <person name="Hilden K.S."/>
            <person name="Makela M.R."/>
            <person name="de Vries R.P."/>
        </authorList>
    </citation>
    <scope>NUCLEOTIDE SEQUENCE [LARGE SCALE GENOMIC DNA]</scope>
    <source>
        <strain evidence="2 3">CBS 464.89</strain>
    </source>
</reference>
<evidence type="ECO:0000313" key="2">
    <source>
        <dbReference type="EMBL" id="TBU51197.1"/>
    </source>
</evidence>
<evidence type="ECO:0000313" key="3">
    <source>
        <dbReference type="Proteomes" id="UP000292082"/>
    </source>
</evidence>
<feature type="region of interest" description="Disordered" evidence="1">
    <location>
        <begin position="1"/>
        <end position="62"/>
    </location>
</feature>